<evidence type="ECO:0000313" key="3">
    <source>
        <dbReference type="Proteomes" id="UP001204376"/>
    </source>
</evidence>
<dbReference type="CDD" id="cd15482">
    <property type="entry name" value="Sialidase_non-viral"/>
    <property type="match status" value="1"/>
</dbReference>
<name>A0ABT1SWJ4_9SPHI</name>
<gene>
    <name evidence="2" type="ORF">NPE20_02095</name>
</gene>
<feature type="signal peptide" evidence="1">
    <location>
        <begin position="1"/>
        <end position="18"/>
    </location>
</feature>
<protein>
    <submittedName>
        <fullName evidence="2">YCF48-related protein</fullName>
    </submittedName>
</protein>
<comment type="caution">
    <text evidence="2">The sequence shown here is derived from an EMBL/GenBank/DDBJ whole genome shotgun (WGS) entry which is preliminary data.</text>
</comment>
<dbReference type="PANTHER" id="PTHR47199:SF2">
    <property type="entry name" value="PHOTOSYSTEM II STABILITY_ASSEMBLY FACTOR HCF136, CHLOROPLASTIC"/>
    <property type="match status" value="1"/>
</dbReference>
<keyword evidence="1" id="KW-0732">Signal</keyword>
<dbReference type="SUPFAM" id="SSF110296">
    <property type="entry name" value="Oligoxyloglucan reducing end-specific cellobiohydrolase"/>
    <property type="match status" value="1"/>
</dbReference>
<feature type="chain" id="PRO_5046900435" evidence="1">
    <location>
        <begin position="19"/>
        <end position="329"/>
    </location>
</feature>
<dbReference type="RefSeq" id="WP_256536938.1">
    <property type="nucleotide sequence ID" value="NZ_JANHOH010000001.1"/>
</dbReference>
<evidence type="ECO:0000256" key="1">
    <source>
        <dbReference type="SAM" id="SignalP"/>
    </source>
</evidence>
<dbReference type="PROSITE" id="PS51257">
    <property type="entry name" value="PROKAR_LIPOPROTEIN"/>
    <property type="match status" value="1"/>
</dbReference>
<proteinExistence type="predicted"/>
<accession>A0ABT1SWJ4</accession>
<dbReference type="Proteomes" id="UP001204376">
    <property type="component" value="Unassembled WGS sequence"/>
</dbReference>
<evidence type="ECO:0000313" key="2">
    <source>
        <dbReference type="EMBL" id="MCQ6956726.1"/>
    </source>
</evidence>
<dbReference type="InterPro" id="IPR015943">
    <property type="entry name" value="WD40/YVTN_repeat-like_dom_sf"/>
</dbReference>
<reference evidence="2 3" key="1">
    <citation type="submission" date="2022-07" db="EMBL/GenBank/DDBJ databases">
        <title>Mucilaginibacter sp. JC4.</title>
        <authorList>
            <person name="Le V."/>
            <person name="Ko S.-R."/>
            <person name="Ahn C.-Y."/>
            <person name="Oh H.-M."/>
        </authorList>
    </citation>
    <scope>NUCLEOTIDE SEQUENCE [LARGE SCALE GENOMIC DNA]</scope>
    <source>
        <strain evidence="2 3">JC4</strain>
    </source>
</reference>
<organism evidence="2 3">
    <name type="scientific">Mucilaginibacter aquariorum</name>
    <dbReference type="NCBI Taxonomy" id="2967225"/>
    <lineage>
        <taxon>Bacteria</taxon>
        <taxon>Pseudomonadati</taxon>
        <taxon>Bacteroidota</taxon>
        <taxon>Sphingobacteriia</taxon>
        <taxon>Sphingobacteriales</taxon>
        <taxon>Sphingobacteriaceae</taxon>
        <taxon>Mucilaginibacter</taxon>
    </lineage>
</organism>
<sequence>MIKKIHLVPLLIALSAIACTKKVNNNEIIKLPNTAPTYEVLYKTNVEKYFNTFYADIDNAISLSSTYTDIGIQVSKRVNGADFKTVYTNRAEASPGKFVMHNKTGYFEAGDNTNRHIYRTTDGGNTWVKVNDVGWYVVGFALPDENNVFMISKSTVYKSQDNGLTWNISLAENFQKSPGGIYFVNSNIGFLTFDNGEIMQTTNGGQNWKSIKLPTENTISKLFFVDANKGFAMAVGDAKLYSTINGGTSWTATPLSIPVNSPNMFFYPDGRGVIVISGQWVYYTRDFGKTTKLFLSVPGGNSAVNISEISDTKLILAFGKSIYKLNIDK</sequence>
<dbReference type="EMBL" id="JANHOH010000001">
    <property type="protein sequence ID" value="MCQ6956726.1"/>
    <property type="molecule type" value="Genomic_DNA"/>
</dbReference>
<keyword evidence="3" id="KW-1185">Reference proteome</keyword>
<dbReference type="PANTHER" id="PTHR47199">
    <property type="entry name" value="PHOTOSYSTEM II STABILITY/ASSEMBLY FACTOR HCF136, CHLOROPLASTIC"/>
    <property type="match status" value="1"/>
</dbReference>
<dbReference type="Gene3D" id="2.130.10.10">
    <property type="entry name" value="YVTN repeat-like/Quinoprotein amine dehydrogenase"/>
    <property type="match status" value="2"/>
</dbReference>